<dbReference type="RefSeq" id="WP_146173696.1">
    <property type="nucleotide sequence ID" value="NZ_PYAX01000001.1"/>
</dbReference>
<comment type="caution">
    <text evidence="2">The sequence shown here is derived from an EMBL/GenBank/DDBJ whole genome shotgun (WGS) entry which is preliminary data.</text>
</comment>
<protein>
    <recommendedName>
        <fullName evidence="1">ScoMcrA-like DNA sulfur-binding domain-containing protein</fullName>
    </recommendedName>
</protein>
<dbReference type="Pfam" id="PF26340">
    <property type="entry name" value="DNA-SBD_ScoMcrA"/>
    <property type="match status" value="1"/>
</dbReference>
<evidence type="ECO:0000313" key="3">
    <source>
        <dbReference type="Proteomes" id="UP000241118"/>
    </source>
</evidence>
<dbReference type="InterPro" id="IPR058813">
    <property type="entry name" value="DNA-SBD_ScoMcrA"/>
</dbReference>
<dbReference type="OrthoDB" id="3650427at2"/>
<gene>
    <name evidence="2" type="ORF">B0I31_10163</name>
</gene>
<organism evidence="2 3">
    <name type="scientific">Saccharothrix carnea</name>
    <dbReference type="NCBI Taxonomy" id="1280637"/>
    <lineage>
        <taxon>Bacteria</taxon>
        <taxon>Bacillati</taxon>
        <taxon>Actinomycetota</taxon>
        <taxon>Actinomycetes</taxon>
        <taxon>Pseudonocardiales</taxon>
        <taxon>Pseudonocardiaceae</taxon>
        <taxon>Saccharothrix</taxon>
    </lineage>
</organism>
<dbReference type="Proteomes" id="UP000241118">
    <property type="component" value="Unassembled WGS sequence"/>
</dbReference>
<dbReference type="EMBL" id="PYAX01000001">
    <property type="protein sequence ID" value="PSL57852.1"/>
    <property type="molecule type" value="Genomic_DNA"/>
</dbReference>
<proteinExistence type="predicted"/>
<keyword evidence="3" id="KW-1185">Reference proteome</keyword>
<evidence type="ECO:0000259" key="1">
    <source>
        <dbReference type="Pfam" id="PF26340"/>
    </source>
</evidence>
<feature type="domain" description="ScoMcrA-like DNA sulfur-binding" evidence="1">
    <location>
        <begin position="172"/>
        <end position="298"/>
    </location>
</feature>
<accession>A0A2P8IHB4</accession>
<dbReference type="AlphaFoldDB" id="A0A2P8IHB4"/>
<evidence type="ECO:0000313" key="2">
    <source>
        <dbReference type="EMBL" id="PSL57852.1"/>
    </source>
</evidence>
<sequence length="546" mass="58963">MRVVDEAGGELNADFSVEADGGRLAVVLESAGGQTADGRGARNAHYRPALEVLLSRLAERDAVLVDALVDSSRVRDLAEDERRVLQEPVWLGRGVDVSALRQRLTSGQGRIGQRPGARKAGNNSKRLRLRVEVPGYRPADAERLKRDIAWPRTRLEERFRVPDLLAVLENSAAHRQKGEVTQPLVLTWALGQLEAGHDRLFEWAEFWPPVAELLREFGRTSAVPRDLFWQLRSAEALWETHGSTEEPTTADGSARAGFTEQAAALLADPAVRAQAAEVLRVTYLAEVDHRALWRRVGLPVAEPPRALDVLRGLIGTELPTSSGQAVEVVGVGASTGLVATGGGTVEIAVDDLQAALDRLTEDGAVTAAGGGVLSAVLGTVAGAVVEDGQVVLGNDRDRRDKHFAELDGRVVAKYRKEQGELRKVLVGDAAEAPCALCGRVFPVALLVAAHIKRRAVCDDDERNDLRNVAMLACSFGCDRLFELGHVAVDDDGTVLVASTGGSLDLHLEHLKGRVTDAFHERSAGYFRWHRRTVFQGRTAGSVGGVR</sequence>
<reference evidence="2 3" key="1">
    <citation type="submission" date="2018-03" db="EMBL/GenBank/DDBJ databases">
        <title>Genomic Encyclopedia of Type Strains, Phase III (KMG-III): the genomes of soil and plant-associated and newly described type strains.</title>
        <authorList>
            <person name="Whitman W."/>
        </authorList>
    </citation>
    <scope>NUCLEOTIDE SEQUENCE [LARGE SCALE GENOMIC DNA]</scope>
    <source>
        <strain evidence="2 3">CGMCC 4.7097</strain>
    </source>
</reference>
<name>A0A2P8IHB4_SACCR</name>